<gene>
    <name evidence="8" type="ORF">OA57_02665</name>
</gene>
<dbReference type="SMART" id="SM01235">
    <property type="entry name" value="Haem_bd"/>
    <property type="match status" value="1"/>
</dbReference>
<dbReference type="GO" id="GO:0030313">
    <property type="term" value="C:cell envelope"/>
    <property type="evidence" value="ECO:0007669"/>
    <property type="project" value="UniProtKB-SubCell"/>
</dbReference>
<organism evidence="8 9">
    <name type="scientific">Chelonobacter oris</name>
    <dbReference type="NCBI Taxonomy" id="505317"/>
    <lineage>
        <taxon>Bacteria</taxon>
        <taxon>Pseudomonadati</taxon>
        <taxon>Pseudomonadota</taxon>
        <taxon>Gammaproteobacteria</taxon>
        <taxon>Pasteurellales</taxon>
        <taxon>Pasteurellaceae</taxon>
        <taxon>Chelonobacter</taxon>
    </lineage>
</organism>
<evidence type="ECO:0000313" key="8">
    <source>
        <dbReference type="EMBL" id="KGQ71322.1"/>
    </source>
</evidence>
<evidence type="ECO:0000256" key="2">
    <source>
        <dbReference type="ARBA" id="ARBA00022617"/>
    </source>
</evidence>
<dbReference type="PROSITE" id="PS51007">
    <property type="entry name" value="CYTC"/>
    <property type="match status" value="3"/>
</dbReference>
<comment type="subcellular location">
    <subcellularLocation>
        <location evidence="1">Cell envelope</location>
    </subcellularLocation>
</comment>
<comment type="caution">
    <text evidence="8">The sequence shown here is derived from an EMBL/GenBank/DDBJ whole genome shotgun (WGS) entry which is preliminary data.</text>
</comment>
<evidence type="ECO:0000256" key="3">
    <source>
        <dbReference type="ARBA" id="ARBA00022723"/>
    </source>
</evidence>
<evidence type="ECO:0000259" key="7">
    <source>
        <dbReference type="PROSITE" id="PS51007"/>
    </source>
</evidence>
<keyword evidence="2 6" id="KW-0349">Heme</keyword>
<keyword evidence="9" id="KW-1185">Reference proteome</keyword>
<dbReference type="InterPro" id="IPR004852">
    <property type="entry name" value="Di-haem_cyt_c_peroxidsae"/>
</dbReference>
<dbReference type="SUPFAM" id="SSF46626">
    <property type="entry name" value="Cytochrome c"/>
    <property type="match status" value="2"/>
</dbReference>
<dbReference type="EMBL" id="JSUM01000003">
    <property type="protein sequence ID" value="KGQ71322.1"/>
    <property type="molecule type" value="Genomic_DNA"/>
</dbReference>
<evidence type="ECO:0000256" key="1">
    <source>
        <dbReference type="ARBA" id="ARBA00004196"/>
    </source>
</evidence>
<dbReference type="Pfam" id="PF14376">
    <property type="entry name" value="Haem_bd"/>
    <property type="match status" value="1"/>
</dbReference>
<dbReference type="GO" id="GO:0009055">
    <property type="term" value="F:electron transfer activity"/>
    <property type="evidence" value="ECO:0007669"/>
    <property type="project" value="InterPro"/>
</dbReference>
<keyword evidence="3 6" id="KW-0479">Metal-binding</keyword>
<protein>
    <submittedName>
        <fullName evidence="8">Cytochrome C peroxidase</fullName>
    </submittedName>
</protein>
<proteinExistence type="predicted"/>
<feature type="domain" description="Cytochrome c" evidence="7">
    <location>
        <begin position="179"/>
        <end position="281"/>
    </location>
</feature>
<evidence type="ECO:0000256" key="6">
    <source>
        <dbReference type="PROSITE-ProRule" id="PRU00433"/>
    </source>
</evidence>
<accession>A0A0A3AU87</accession>
<reference evidence="8 9" key="1">
    <citation type="submission" date="2014-11" db="EMBL/GenBank/DDBJ databases">
        <title>Draft genome sequence of Chelonobacter oris 1662T, associated with respiratory disease in Hermann's Tortoises.</title>
        <authorList>
            <person name="Kudirkiene E."/>
            <person name="Hansen M.J."/>
            <person name="Bojesen A.M."/>
        </authorList>
    </citation>
    <scope>NUCLEOTIDE SEQUENCE [LARGE SCALE GENOMIC DNA]</scope>
    <source>
        <strain evidence="8 9">1662</strain>
    </source>
</reference>
<dbReference type="GO" id="GO:0020037">
    <property type="term" value="F:heme binding"/>
    <property type="evidence" value="ECO:0007669"/>
    <property type="project" value="InterPro"/>
</dbReference>
<feature type="domain" description="Cytochrome c" evidence="7">
    <location>
        <begin position="331"/>
        <end position="451"/>
    </location>
</feature>
<dbReference type="InterPro" id="IPR025992">
    <property type="entry name" value="Haem-bd"/>
</dbReference>
<keyword evidence="5 6" id="KW-0408">Iron</keyword>
<dbReference type="GO" id="GO:0004130">
    <property type="term" value="F:cytochrome-c peroxidase activity"/>
    <property type="evidence" value="ECO:0007669"/>
    <property type="project" value="TreeGrafter"/>
</dbReference>
<feature type="domain" description="Cytochrome c" evidence="7">
    <location>
        <begin position="39"/>
        <end position="149"/>
    </location>
</feature>
<dbReference type="PANTHER" id="PTHR30600">
    <property type="entry name" value="CYTOCHROME C PEROXIDASE-RELATED"/>
    <property type="match status" value="1"/>
</dbReference>
<sequence>MLVLFGVGAVGFLAATAYVNYFDNQQKARLLAQSAVKNPAAKAVEHIFYDNQCQYCHTQHAEMPFYIHLPIINGIMQDDINTALDHFLLSEIVDQLDQPEKLSAASLAKLERVVINDEMPTKSFIHLHWGASLNAEEQKVLLDWIRQQRQDHLLPQATAAVDAARFIQPIPDSLPVNSEKVALGNQLFHNTALSADGSVSCASCHGLNSGGVDNLPTSSGIHQQKGGINAPTVYNAAFNFVQFWDGRAATLADQAGGPPFNPVEMGSKDWAEIIAKLEQDAELKAAFSAVYPSGFSGETITEAIAEFEKTLITPNSAFDRYLKGDHSALTANQLHGYQLFQQYKCDTCHSGVNMGGTSYELMGTKADYFADRGKAISGDDLGRFNQTSDPRDRHRFKVPGLRNIALTAPYFHDAQAETLQQAVEMMLKYQSGVVLPEQDVKDMVEFLNGLTGEYQGKILVNENN</sequence>
<dbReference type="AlphaFoldDB" id="A0A0A3AU87"/>
<dbReference type="Proteomes" id="UP000030380">
    <property type="component" value="Unassembled WGS sequence"/>
</dbReference>
<dbReference type="InterPro" id="IPR036909">
    <property type="entry name" value="Cyt_c-like_dom_sf"/>
</dbReference>
<evidence type="ECO:0000256" key="5">
    <source>
        <dbReference type="ARBA" id="ARBA00023004"/>
    </source>
</evidence>
<dbReference type="GO" id="GO:0046872">
    <property type="term" value="F:metal ion binding"/>
    <property type="evidence" value="ECO:0007669"/>
    <property type="project" value="UniProtKB-KW"/>
</dbReference>
<keyword evidence="8" id="KW-0575">Peroxidase</keyword>
<evidence type="ECO:0000313" key="9">
    <source>
        <dbReference type="Proteomes" id="UP000030380"/>
    </source>
</evidence>
<dbReference type="Gene3D" id="1.10.760.10">
    <property type="entry name" value="Cytochrome c-like domain"/>
    <property type="match status" value="2"/>
</dbReference>
<dbReference type="STRING" id="505317.OA57_02665"/>
<name>A0A0A3AU87_9PAST</name>
<keyword evidence="4" id="KW-0560">Oxidoreductase</keyword>
<evidence type="ECO:0000256" key="4">
    <source>
        <dbReference type="ARBA" id="ARBA00023002"/>
    </source>
</evidence>
<dbReference type="InterPro" id="IPR051395">
    <property type="entry name" value="Cytochrome_c_Peroxidase/MauG"/>
</dbReference>
<dbReference type="Pfam" id="PF03150">
    <property type="entry name" value="CCP_MauG"/>
    <property type="match status" value="1"/>
</dbReference>
<dbReference type="InterPro" id="IPR009056">
    <property type="entry name" value="Cyt_c-like_dom"/>
</dbReference>
<dbReference type="PANTHER" id="PTHR30600:SF7">
    <property type="entry name" value="CYTOCHROME C PEROXIDASE-RELATED"/>
    <property type="match status" value="1"/>
</dbReference>